<dbReference type="InterPro" id="IPR006115">
    <property type="entry name" value="6PGDH_NADP-bd"/>
</dbReference>
<organism evidence="6 7">
    <name type="scientific">Dawidia cretensis</name>
    <dbReference type="NCBI Taxonomy" id="2782350"/>
    <lineage>
        <taxon>Bacteria</taxon>
        <taxon>Pseudomonadati</taxon>
        <taxon>Bacteroidota</taxon>
        <taxon>Cytophagia</taxon>
        <taxon>Cytophagales</taxon>
        <taxon>Chryseotaleaceae</taxon>
        <taxon>Dawidia</taxon>
    </lineage>
</organism>
<dbReference type="GO" id="GO:0050661">
    <property type="term" value="F:NADP binding"/>
    <property type="evidence" value="ECO:0007669"/>
    <property type="project" value="InterPro"/>
</dbReference>
<gene>
    <name evidence="6" type="ORF">KK062_15005</name>
</gene>
<feature type="active site" evidence="3">
    <location>
        <position position="170"/>
    </location>
</feature>
<evidence type="ECO:0000256" key="3">
    <source>
        <dbReference type="PIRSR" id="PIRSR000103-1"/>
    </source>
</evidence>
<dbReference type="InterPro" id="IPR051265">
    <property type="entry name" value="HIBADH-related_NP60_sf"/>
</dbReference>
<dbReference type="PANTHER" id="PTHR43580">
    <property type="entry name" value="OXIDOREDUCTASE GLYR1-RELATED"/>
    <property type="match status" value="1"/>
</dbReference>
<keyword evidence="1" id="KW-0560">Oxidoreductase</keyword>
<accession>A0AAP2E120</accession>
<evidence type="ECO:0000256" key="1">
    <source>
        <dbReference type="ARBA" id="ARBA00023002"/>
    </source>
</evidence>
<dbReference type="Pfam" id="PF03446">
    <property type="entry name" value="NAD_binding_2"/>
    <property type="match status" value="1"/>
</dbReference>
<sequence>MNPSIGFIGLGNMGYPIAKNLIEQGFPVSLYNRTPEKLRDLVTLGGRVAQTPIAAASSAAVVMTMLSDDAAVTAVVDQILPSLQPGTVFLSLSTIKAETAQTLADRCRTRGVHYVASPVMGRPPAAAARQLSILLSGDAGAKTLIAPIVAAIGQRSFDFGAEPGTAHTVKLMLNFMVFTVVEMLSEVMLMAEKAGIDKAAFLDTMLNTIYGAPVFKNYGTLIVQESDVPNGFATALANKDLRLAQETAAALGVKLPLAELVRAHFEEMIAEGKGDKDVSGLITHLRG</sequence>
<keyword evidence="2" id="KW-0520">NAD</keyword>
<proteinExistence type="predicted"/>
<protein>
    <submittedName>
        <fullName evidence="6">NAD(P)-dependent oxidoreductase</fullName>
    </submittedName>
</protein>
<evidence type="ECO:0000313" key="7">
    <source>
        <dbReference type="Proteomes" id="UP001319080"/>
    </source>
</evidence>
<dbReference type="SUPFAM" id="SSF51735">
    <property type="entry name" value="NAD(P)-binding Rossmann-fold domains"/>
    <property type="match status" value="1"/>
</dbReference>
<dbReference type="PANTHER" id="PTHR43580:SF2">
    <property type="entry name" value="CYTOKINE-LIKE NUCLEAR FACTOR N-PAC"/>
    <property type="match status" value="1"/>
</dbReference>
<comment type="caution">
    <text evidence="6">The sequence shown here is derived from an EMBL/GenBank/DDBJ whole genome shotgun (WGS) entry which is preliminary data.</text>
</comment>
<dbReference type="InterPro" id="IPR008927">
    <property type="entry name" value="6-PGluconate_DH-like_C_sf"/>
</dbReference>
<keyword evidence="7" id="KW-1185">Reference proteome</keyword>
<feature type="domain" description="3-hydroxyisobutyrate dehydrogenase-like NAD-binding" evidence="5">
    <location>
        <begin position="164"/>
        <end position="284"/>
    </location>
</feature>
<evidence type="ECO:0000259" key="4">
    <source>
        <dbReference type="Pfam" id="PF03446"/>
    </source>
</evidence>
<dbReference type="AlphaFoldDB" id="A0AAP2E120"/>
<dbReference type="Gene3D" id="3.40.50.720">
    <property type="entry name" value="NAD(P)-binding Rossmann-like Domain"/>
    <property type="match status" value="1"/>
</dbReference>
<dbReference type="SUPFAM" id="SSF48179">
    <property type="entry name" value="6-phosphogluconate dehydrogenase C-terminal domain-like"/>
    <property type="match status" value="1"/>
</dbReference>
<dbReference type="InterPro" id="IPR013328">
    <property type="entry name" value="6PGD_dom2"/>
</dbReference>
<dbReference type="Gene3D" id="1.10.1040.10">
    <property type="entry name" value="N-(1-d-carboxylethyl)-l-norvaline Dehydrogenase, domain 2"/>
    <property type="match status" value="1"/>
</dbReference>
<dbReference type="GO" id="GO:0051287">
    <property type="term" value="F:NAD binding"/>
    <property type="evidence" value="ECO:0007669"/>
    <property type="project" value="InterPro"/>
</dbReference>
<dbReference type="GO" id="GO:0016491">
    <property type="term" value="F:oxidoreductase activity"/>
    <property type="evidence" value="ECO:0007669"/>
    <property type="project" value="UniProtKB-KW"/>
</dbReference>
<dbReference type="InterPro" id="IPR029154">
    <property type="entry name" value="HIBADH-like_NADP-bd"/>
</dbReference>
<dbReference type="InterPro" id="IPR015815">
    <property type="entry name" value="HIBADH-related"/>
</dbReference>
<evidence type="ECO:0000259" key="5">
    <source>
        <dbReference type="Pfam" id="PF14833"/>
    </source>
</evidence>
<dbReference type="Pfam" id="PF14833">
    <property type="entry name" value="NAD_binding_11"/>
    <property type="match status" value="1"/>
</dbReference>
<evidence type="ECO:0000313" key="6">
    <source>
        <dbReference type="EMBL" id="MBT1709549.1"/>
    </source>
</evidence>
<dbReference type="RefSeq" id="WP_254085128.1">
    <property type="nucleotide sequence ID" value="NZ_JAHESE010000014.1"/>
</dbReference>
<feature type="domain" description="6-phosphogluconate dehydrogenase NADP-binding" evidence="4">
    <location>
        <begin position="4"/>
        <end position="157"/>
    </location>
</feature>
<reference evidence="6 7" key="1">
    <citation type="submission" date="2021-05" db="EMBL/GenBank/DDBJ databases">
        <title>A Polyphasic approach of four new species of the genus Ohtaekwangia: Ohtaekwangia histidinii sp. nov., Ohtaekwangia cretensis sp. nov., Ohtaekwangia indiensis sp. nov., Ohtaekwangia reichenbachii sp. nov. from diverse environment.</title>
        <authorList>
            <person name="Octaviana S."/>
        </authorList>
    </citation>
    <scope>NUCLEOTIDE SEQUENCE [LARGE SCALE GENOMIC DNA]</scope>
    <source>
        <strain evidence="6 7">PWU5</strain>
    </source>
</reference>
<dbReference type="EMBL" id="JAHESE010000014">
    <property type="protein sequence ID" value="MBT1709549.1"/>
    <property type="molecule type" value="Genomic_DNA"/>
</dbReference>
<dbReference type="PIRSF" id="PIRSF000103">
    <property type="entry name" value="HIBADH"/>
    <property type="match status" value="1"/>
</dbReference>
<name>A0AAP2E120_9BACT</name>
<evidence type="ECO:0000256" key="2">
    <source>
        <dbReference type="ARBA" id="ARBA00023027"/>
    </source>
</evidence>
<dbReference type="InterPro" id="IPR036291">
    <property type="entry name" value="NAD(P)-bd_dom_sf"/>
</dbReference>
<dbReference type="Proteomes" id="UP001319080">
    <property type="component" value="Unassembled WGS sequence"/>
</dbReference>